<reference evidence="4 5" key="1">
    <citation type="journal article" date="2016" name="Nat. Commun.">
        <title>Thousands of microbial genomes shed light on interconnected biogeochemical processes in an aquifer system.</title>
        <authorList>
            <person name="Anantharaman K."/>
            <person name="Brown C.T."/>
            <person name="Hug L.A."/>
            <person name="Sharon I."/>
            <person name="Castelle C.J."/>
            <person name="Probst A.J."/>
            <person name="Thomas B.C."/>
            <person name="Singh A."/>
            <person name="Wilkins M.J."/>
            <person name="Karaoz U."/>
            <person name="Brodie E.L."/>
            <person name="Williams K.H."/>
            <person name="Hubbard S.S."/>
            <person name="Banfield J.F."/>
        </authorList>
    </citation>
    <scope>NUCLEOTIDE SEQUENCE [LARGE SCALE GENOMIC DNA]</scope>
</reference>
<dbReference type="Gene3D" id="2.30.42.10">
    <property type="match status" value="1"/>
</dbReference>
<dbReference type="GO" id="GO:0004252">
    <property type="term" value="F:serine-type endopeptidase activity"/>
    <property type="evidence" value="ECO:0007669"/>
    <property type="project" value="InterPro"/>
</dbReference>
<protein>
    <recommendedName>
        <fullName evidence="3">PDZ domain-containing protein</fullName>
    </recommendedName>
</protein>
<evidence type="ECO:0000256" key="1">
    <source>
        <dbReference type="ARBA" id="ARBA00022670"/>
    </source>
</evidence>
<dbReference type="Pfam" id="PF13365">
    <property type="entry name" value="Trypsin_2"/>
    <property type="match status" value="1"/>
</dbReference>
<dbReference type="Proteomes" id="UP000177418">
    <property type="component" value="Unassembled WGS sequence"/>
</dbReference>
<evidence type="ECO:0000313" key="5">
    <source>
        <dbReference type="Proteomes" id="UP000177418"/>
    </source>
</evidence>
<dbReference type="InterPro" id="IPR036034">
    <property type="entry name" value="PDZ_sf"/>
</dbReference>
<dbReference type="PANTHER" id="PTHR43343">
    <property type="entry name" value="PEPTIDASE S12"/>
    <property type="match status" value="1"/>
</dbReference>
<comment type="caution">
    <text evidence="4">The sequence shown here is derived from an EMBL/GenBank/DDBJ whole genome shotgun (WGS) entry which is preliminary data.</text>
</comment>
<sequence>MKKLIFILIFLLLLLFLGNQAQKFSRPNWPNLLNTRPELKNEKQAILTEESAIISSIDKSLPSVVTIGISKMTQTNSFFDIDPLDPFGPFRQQPGKSQKIEQNIGSGFIISSNGLIVTNKHVVSDTEATYRVLTNDNKTYEVKKISRDPLNDLAILKIDTQNLKAITLGDSSTLKLGQMVIAIGTPLGEFQNTVTSGIISGLKRGITAGSPFEGYVERLDNVIQTDAAINPGNSGGPLINLQGDAIGVNTAVSGQGQNLGFAIPIEVVKNLIKNFNQAGGRIERPFLGIRYQMITRQNAILNEVPEGAYILEVVENSPAQKAGLQKDDIITEFDGQKIKGDDDKNLQNLILKKKIGDRINVKIWRDGKTQDKTVILTVFE</sequence>
<accession>A0A1F7JD18</accession>
<organism evidence="4 5">
    <name type="scientific">Candidatus Roizmanbacteria bacterium RIFCSPLOWO2_02_FULL_36_11</name>
    <dbReference type="NCBI Taxonomy" id="1802071"/>
    <lineage>
        <taxon>Bacteria</taxon>
        <taxon>Candidatus Roizmaniibacteriota</taxon>
    </lineage>
</organism>
<dbReference type="InterPro" id="IPR001478">
    <property type="entry name" value="PDZ"/>
</dbReference>
<dbReference type="Pfam" id="PF13180">
    <property type="entry name" value="PDZ_2"/>
    <property type="match status" value="1"/>
</dbReference>
<dbReference type="InterPro" id="IPR051201">
    <property type="entry name" value="Chloro_Bact_Ser_Proteases"/>
</dbReference>
<dbReference type="PANTHER" id="PTHR43343:SF3">
    <property type="entry name" value="PROTEASE DO-LIKE 8, CHLOROPLASTIC"/>
    <property type="match status" value="1"/>
</dbReference>
<dbReference type="SMART" id="SM00228">
    <property type="entry name" value="PDZ"/>
    <property type="match status" value="1"/>
</dbReference>
<evidence type="ECO:0000313" key="4">
    <source>
        <dbReference type="EMBL" id="OGK53503.1"/>
    </source>
</evidence>
<dbReference type="Gene3D" id="2.40.10.120">
    <property type="match status" value="1"/>
</dbReference>
<dbReference type="InterPro" id="IPR009003">
    <property type="entry name" value="Peptidase_S1_PA"/>
</dbReference>
<dbReference type="PRINTS" id="PR00834">
    <property type="entry name" value="PROTEASES2C"/>
</dbReference>
<gene>
    <name evidence="4" type="ORF">A3H78_04740</name>
</gene>
<dbReference type="SUPFAM" id="SSF50156">
    <property type="entry name" value="PDZ domain-like"/>
    <property type="match status" value="1"/>
</dbReference>
<proteinExistence type="predicted"/>
<evidence type="ECO:0000256" key="2">
    <source>
        <dbReference type="ARBA" id="ARBA00022801"/>
    </source>
</evidence>
<dbReference type="AlphaFoldDB" id="A0A1F7JD18"/>
<dbReference type="EMBL" id="MGAV01000018">
    <property type="protein sequence ID" value="OGK53503.1"/>
    <property type="molecule type" value="Genomic_DNA"/>
</dbReference>
<feature type="domain" description="PDZ" evidence="3">
    <location>
        <begin position="285"/>
        <end position="367"/>
    </location>
</feature>
<evidence type="ECO:0000259" key="3">
    <source>
        <dbReference type="SMART" id="SM00228"/>
    </source>
</evidence>
<dbReference type="SUPFAM" id="SSF50494">
    <property type="entry name" value="Trypsin-like serine proteases"/>
    <property type="match status" value="1"/>
</dbReference>
<keyword evidence="1" id="KW-0645">Protease</keyword>
<dbReference type="GO" id="GO:0006508">
    <property type="term" value="P:proteolysis"/>
    <property type="evidence" value="ECO:0007669"/>
    <property type="project" value="UniProtKB-KW"/>
</dbReference>
<name>A0A1F7JD18_9BACT</name>
<keyword evidence="2" id="KW-0378">Hydrolase</keyword>
<dbReference type="InterPro" id="IPR001940">
    <property type="entry name" value="Peptidase_S1C"/>
</dbReference>